<evidence type="ECO:0000313" key="1">
    <source>
        <dbReference type="EMBL" id="RVU21697.1"/>
    </source>
</evidence>
<proteinExistence type="predicted"/>
<dbReference type="RefSeq" id="WP_127726940.1">
    <property type="nucleotide sequence ID" value="NZ_SACP01000001.1"/>
</dbReference>
<comment type="caution">
    <text evidence="1">The sequence shown here is derived from an EMBL/GenBank/DDBJ whole genome shotgun (WGS) entry which is preliminary data.</text>
</comment>
<reference evidence="1 2" key="1">
    <citation type="submission" date="2019-01" db="EMBL/GenBank/DDBJ databases">
        <authorList>
            <person name="Chen W.-M."/>
        </authorList>
    </citation>
    <scope>NUCLEOTIDE SEQUENCE [LARGE SCALE GENOMIC DNA]</scope>
    <source>
        <strain evidence="1 2">TER-1</strain>
    </source>
</reference>
<name>A0A3S2XS93_9HYPH</name>
<accession>A0A3S2XS93</accession>
<protein>
    <submittedName>
        <fullName evidence="1">Uncharacterized protein</fullName>
    </submittedName>
</protein>
<dbReference type="Proteomes" id="UP000286997">
    <property type="component" value="Unassembled WGS sequence"/>
</dbReference>
<sequence>METRFSEPVVVWLDPEHPEFGLRDIRTVAEGLAALHRYDLGDARSGPCRHLWDEAAAALVRARSEPTPDHLARARAALGRLVGAVAPVPRDTRDRVAPRSWFARMLTA</sequence>
<evidence type="ECO:0000313" key="2">
    <source>
        <dbReference type="Proteomes" id="UP000286997"/>
    </source>
</evidence>
<dbReference type="AlphaFoldDB" id="A0A3S2XS93"/>
<dbReference type="OrthoDB" id="7995054at2"/>
<gene>
    <name evidence="1" type="ORF">EOE48_01220</name>
</gene>
<organism evidence="1 2">
    <name type="scientific">Methylobacterium oryzihabitans</name>
    <dbReference type="NCBI Taxonomy" id="2499852"/>
    <lineage>
        <taxon>Bacteria</taxon>
        <taxon>Pseudomonadati</taxon>
        <taxon>Pseudomonadota</taxon>
        <taxon>Alphaproteobacteria</taxon>
        <taxon>Hyphomicrobiales</taxon>
        <taxon>Methylobacteriaceae</taxon>
        <taxon>Methylobacterium</taxon>
    </lineage>
</organism>
<keyword evidence="2" id="KW-1185">Reference proteome</keyword>
<dbReference type="EMBL" id="SACP01000001">
    <property type="protein sequence ID" value="RVU21697.1"/>
    <property type="molecule type" value="Genomic_DNA"/>
</dbReference>